<dbReference type="EMBL" id="UAVU01000004">
    <property type="protein sequence ID" value="SQC90719.1"/>
    <property type="molecule type" value="Genomic_DNA"/>
</dbReference>
<evidence type="ECO:0000256" key="5">
    <source>
        <dbReference type="ARBA" id="ARBA00023136"/>
    </source>
</evidence>
<evidence type="ECO:0000256" key="1">
    <source>
        <dbReference type="ARBA" id="ARBA00004417"/>
    </source>
</evidence>
<accession>A0A2X3KW72</accession>
<sequence>METMAAVAFYYVFIVTVFDFLLKLLEKRLDVTQRKTARLPETELEAMAAQESGPVTRPALAANIPALQARKLHKAYNNVEVLGAVNLDIKPGEVVSVIGPSGSGKTTLIRLLNGLEQLDNGEILINASRLFAWKNRALKSHSTWKMPRTG</sequence>
<protein>
    <submittedName>
        <fullName evidence="8">Probable amino-acid import ATP-binding protein YxeO</fullName>
        <ecNumber evidence="8">3.6.3.-</ecNumber>
    </submittedName>
</protein>
<keyword evidence="8" id="KW-0067">ATP-binding</keyword>
<dbReference type="Pfam" id="PF00005">
    <property type="entry name" value="ABC_tran"/>
    <property type="match status" value="1"/>
</dbReference>
<dbReference type="GO" id="GO:0005886">
    <property type="term" value="C:plasma membrane"/>
    <property type="evidence" value="ECO:0007669"/>
    <property type="project" value="UniProtKB-SubCell"/>
</dbReference>
<dbReference type="AlphaFoldDB" id="A0A2X3KW72"/>
<evidence type="ECO:0000256" key="2">
    <source>
        <dbReference type="ARBA" id="ARBA00005417"/>
    </source>
</evidence>
<keyword evidence="6" id="KW-1133">Transmembrane helix</keyword>
<keyword evidence="4" id="KW-1003">Cell membrane</keyword>
<keyword evidence="6" id="KW-0812">Transmembrane</keyword>
<comment type="similarity">
    <text evidence="2">Belongs to the ABC transporter superfamily.</text>
</comment>
<evidence type="ECO:0000256" key="6">
    <source>
        <dbReference type="SAM" id="Phobius"/>
    </source>
</evidence>
<dbReference type="PANTHER" id="PTHR43166:SF9">
    <property type="entry name" value="GLUTAMATE_ASPARTATE IMPORT ATP-BINDING PROTEIN GLTL"/>
    <property type="match status" value="1"/>
</dbReference>
<reference evidence="8 9" key="1">
    <citation type="submission" date="2018-06" db="EMBL/GenBank/DDBJ databases">
        <authorList>
            <consortium name="Pathogen Informatics"/>
            <person name="Doyle S."/>
        </authorList>
    </citation>
    <scope>NUCLEOTIDE SEQUENCE [LARGE SCALE GENOMIC DNA]</scope>
    <source>
        <strain evidence="8 9">NCTC12120</strain>
    </source>
</reference>
<dbReference type="SUPFAM" id="SSF52540">
    <property type="entry name" value="P-loop containing nucleoside triphosphate hydrolases"/>
    <property type="match status" value="1"/>
</dbReference>
<keyword evidence="5 6" id="KW-0472">Membrane</keyword>
<dbReference type="GO" id="GO:0016887">
    <property type="term" value="F:ATP hydrolysis activity"/>
    <property type="evidence" value="ECO:0007669"/>
    <property type="project" value="InterPro"/>
</dbReference>
<name>A0A2X3KW72_9ENTR</name>
<dbReference type="GO" id="GO:0005524">
    <property type="term" value="F:ATP binding"/>
    <property type="evidence" value="ECO:0007669"/>
    <property type="project" value="UniProtKB-KW"/>
</dbReference>
<feature type="domain" description="ABC transporter" evidence="7">
    <location>
        <begin position="84"/>
        <end position="136"/>
    </location>
</feature>
<evidence type="ECO:0000313" key="8">
    <source>
        <dbReference type="EMBL" id="SQC90719.1"/>
    </source>
</evidence>
<organism evidence="8 9">
    <name type="scientific">Cedecea neteri</name>
    <dbReference type="NCBI Taxonomy" id="158822"/>
    <lineage>
        <taxon>Bacteria</taxon>
        <taxon>Pseudomonadati</taxon>
        <taxon>Pseudomonadota</taxon>
        <taxon>Gammaproteobacteria</taxon>
        <taxon>Enterobacterales</taxon>
        <taxon>Enterobacteriaceae</taxon>
        <taxon>Cedecea</taxon>
    </lineage>
</organism>
<dbReference type="Proteomes" id="UP000251197">
    <property type="component" value="Unassembled WGS sequence"/>
</dbReference>
<dbReference type="InterPro" id="IPR003439">
    <property type="entry name" value="ABC_transporter-like_ATP-bd"/>
</dbReference>
<evidence type="ECO:0000313" key="9">
    <source>
        <dbReference type="Proteomes" id="UP000251197"/>
    </source>
</evidence>
<dbReference type="InterPro" id="IPR050086">
    <property type="entry name" value="MetN_ABC_transporter-like"/>
</dbReference>
<evidence type="ECO:0000259" key="7">
    <source>
        <dbReference type="Pfam" id="PF00005"/>
    </source>
</evidence>
<keyword evidence="3" id="KW-0813">Transport</keyword>
<comment type="subcellular location">
    <subcellularLocation>
        <location evidence="1">Cell inner membrane</location>
        <topology evidence="1">Peripheral membrane protein</topology>
    </subcellularLocation>
</comment>
<gene>
    <name evidence="8" type="primary">yxeO</name>
    <name evidence="8" type="ORF">NCTC12120_03858</name>
</gene>
<dbReference type="Gene3D" id="3.40.50.300">
    <property type="entry name" value="P-loop containing nucleotide triphosphate hydrolases"/>
    <property type="match status" value="1"/>
</dbReference>
<proteinExistence type="inferred from homology"/>
<feature type="transmembrane region" description="Helical" evidence="6">
    <location>
        <begin position="6"/>
        <end position="25"/>
    </location>
</feature>
<dbReference type="InterPro" id="IPR027417">
    <property type="entry name" value="P-loop_NTPase"/>
</dbReference>
<keyword evidence="8" id="KW-0547">Nucleotide-binding</keyword>
<keyword evidence="8" id="KW-0378">Hydrolase</keyword>
<dbReference type="PANTHER" id="PTHR43166">
    <property type="entry name" value="AMINO ACID IMPORT ATP-BINDING PROTEIN"/>
    <property type="match status" value="1"/>
</dbReference>
<dbReference type="STRING" id="158822.LH23_19960"/>
<evidence type="ECO:0000256" key="4">
    <source>
        <dbReference type="ARBA" id="ARBA00022475"/>
    </source>
</evidence>
<evidence type="ECO:0000256" key="3">
    <source>
        <dbReference type="ARBA" id="ARBA00022448"/>
    </source>
</evidence>
<dbReference type="EC" id="3.6.3.-" evidence="8"/>